<protein>
    <submittedName>
        <fullName evidence="2">Uncharacterized protein</fullName>
    </submittedName>
</protein>
<comment type="caution">
    <text evidence="2">The sequence shown here is derived from an EMBL/GenBank/DDBJ whole genome shotgun (WGS) entry which is preliminary data.</text>
</comment>
<keyword evidence="3" id="KW-1185">Reference proteome</keyword>
<dbReference type="Proteomes" id="UP000295818">
    <property type="component" value="Unassembled WGS sequence"/>
</dbReference>
<evidence type="ECO:0000256" key="1">
    <source>
        <dbReference type="SAM" id="MobiDB-lite"/>
    </source>
</evidence>
<name>A0ABY2BNP1_9ACTN</name>
<evidence type="ECO:0000313" key="2">
    <source>
        <dbReference type="EMBL" id="TCO25832.1"/>
    </source>
</evidence>
<sequence>MEALSVIVNSKIVAGDTRRSVAGDLPFDRPRRHPLRAVRRRLSRRAVAASQGVGRPRLVAQSSGD</sequence>
<accession>A0ABY2BNP1</accession>
<reference evidence="2 3" key="1">
    <citation type="journal article" date="2015" name="Stand. Genomic Sci.">
        <title>Genomic Encyclopedia of Bacterial and Archaeal Type Strains, Phase III: the genomes of soil and plant-associated and newly described type strains.</title>
        <authorList>
            <person name="Whitman W.B."/>
            <person name="Woyke T."/>
            <person name="Klenk H.P."/>
            <person name="Zhou Y."/>
            <person name="Lilburn T.G."/>
            <person name="Beck B.J."/>
            <person name="De Vos P."/>
            <person name="Vandamme P."/>
            <person name="Eisen J.A."/>
            <person name="Garrity G."/>
            <person name="Hugenholtz P."/>
            <person name="Kyrpides N.C."/>
        </authorList>
    </citation>
    <scope>NUCLEOTIDE SEQUENCE [LARGE SCALE GENOMIC DNA]</scope>
    <source>
        <strain evidence="2 3">VKM Ac-2538</strain>
    </source>
</reference>
<proteinExistence type="predicted"/>
<feature type="region of interest" description="Disordered" evidence="1">
    <location>
        <begin position="46"/>
        <end position="65"/>
    </location>
</feature>
<gene>
    <name evidence="2" type="ORF">EV644_104336</name>
</gene>
<organism evidence="2 3">
    <name type="scientific">Kribbella orskensis</name>
    <dbReference type="NCBI Taxonomy" id="2512216"/>
    <lineage>
        <taxon>Bacteria</taxon>
        <taxon>Bacillati</taxon>
        <taxon>Actinomycetota</taxon>
        <taxon>Actinomycetes</taxon>
        <taxon>Propionibacteriales</taxon>
        <taxon>Kribbellaceae</taxon>
        <taxon>Kribbella</taxon>
    </lineage>
</organism>
<evidence type="ECO:0000313" key="3">
    <source>
        <dbReference type="Proteomes" id="UP000295818"/>
    </source>
</evidence>
<dbReference type="EMBL" id="SLWM01000004">
    <property type="protein sequence ID" value="TCO25832.1"/>
    <property type="molecule type" value="Genomic_DNA"/>
</dbReference>